<dbReference type="AlphaFoldDB" id="A0A6J4V8B6"/>
<proteinExistence type="predicted"/>
<organism evidence="1">
    <name type="scientific">uncultured Thermomicrobiales bacterium</name>
    <dbReference type="NCBI Taxonomy" id="1645740"/>
    <lineage>
        <taxon>Bacteria</taxon>
        <taxon>Pseudomonadati</taxon>
        <taxon>Thermomicrobiota</taxon>
        <taxon>Thermomicrobia</taxon>
        <taxon>Thermomicrobiales</taxon>
        <taxon>environmental samples</taxon>
    </lineage>
</organism>
<accession>A0A6J4V8B6</accession>
<dbReference type="Gene3D" id="1.10.10.10">
    <property type="entry name" value="Winged helix-like DNA-binding domain superfamily/Winged helix DNA-binding domain"/>
    <property type="match status" value="1"/>
</dbReference>
<protein>
    <recommendedName>
        <fullName evidence="2">HTH arsR-type domain-containing protein</fullName>
    </recommendedName>
</protein>
<dbReference type="InterPro" id="IPR036388">
    <property type="entry name" value="WH-like_DNA-bd_sf"/>
</dbReference>
<name>A0A6J4V8B6_9BACT</name>
<sequence length="191" mass="19560">MSEALAELFSSRVRAAVLAHLLPRPHLGFGLTDLSRLLGLPVSSLQHECYKLVRIGVLGDARHGAARHYRPNPAFPLLAPLTALVVRDLGPARALPAAAEGVAGIERAFLAGGVGAAASPTLVVVGTLEVEVLDALHARASTALTAHGDPPPELAFFPPSEWGARVAAGNPLVRALLAAPGTPIVGNVGAV</sequence>
<dbReference type="InterPro" id="IPR036390">
    <property type="entry name" value="WH_DNA-bd_sf"/>
</dbReference>
<evidence type="ECO:0008006" key="2">
    <source>
        <dbReference type="Google" id="ProtNLM"/>
    </source>
</evidence>
<dbReference type="EMBL" id="CADCWF010000238">
    <property type="protein sequence ID" value="CAA9569365.1"/>
    <property type="molecule type" value="Genomic_DNA"/>
</dbReference>
<reference evidence="1" key="1">
    <citation type="submission" date="2020-02" db="EMBL/GenBank/DDBJ databases">
        <authorList>
            <person name="Meier V. D."/>
        </authorList>
    </citation>
    <scope>NUCLEOTIDE SEQUENCE</scope>
    <source>
        <strain evidence="1">AVDCRST_MAG59</strain>
    </source>
</reference>
<gene>
    <name evidence="1" type="ORF">AVDCRST_MAG59-3347</name>
</gene>
<evidence type="ECO:0000313" key="1">
    <source>
        <dbReference type="EMBL" id="CAA9569365.1"/>
    </source>
</evidence>
<dbReference type="SUPFAM" id="SSF46785">
    <property type="entry name" value="Winged helix' DNA-binding domain"/>
    <property type="match status" value="1"/>
</dbReference>